<reference evidence="2" key="2">
    <citation type="journal article" date="2016" name="PLoS ONE">
        <title>Comparison of O-Antigen Gene Clusters of All O-Serogroups of Escherichia coli and Proposal for Adopting a New Nomenclature for O-Typing.</title>
        <authorList>
            <person name="DebRoy C."/>
            <person name="Fratamico P.M."/>
            <person name="Yan X."/>
            <person name="Baranzoni G."/>
            <person name="Liu Y."/>
            <person name="Needleman D.S."/>
            <person name="Tebbs R."/>
            <person name="O'Connell C.D."/>
            <person name="Allred A."/>
            <person name="Swimley M."/>
            <person name="Mwangi M."/>
            <person name="Kapur V."/>
            <person name="Raygoza Garay J.A."/>
            <person name="Roberts E.L."/>
            <person name="Katani R."/>
        </authorList>
    </citation>
    <scope>NUCLEOTIDE SEQUENCE</scope>
    <source>
        <strain evidence="2">E 38</strain>
    </source>
</reference>
<dbReference type="PATRIC" id="fig|562.7244.peg.2417"/>
<dbReference type="RefSeq" id="WP_000208227.1">
    <property type="nucleotide sequence ID" value="NZ_AP027971.1"/>
</dbReference>
<gene>
    <name evidence="1" type="primary">wejT</name>
    <name evidence="3" type="ORF">DTL43_04980</name>
</gene>
<evidence type="ECO:0000313" key="4">
    <source>
        <dbReference type="Proteomes" id="UP000253687"/>
    </source>
</evidence>
<organism evidence="1">
    <name type="scientific">Escherichia coli</name>
    <dbReference type="NCBI Taxonomy" id="562"/>
    <lineage>
        <taxon>Bacteria</taxon>
        <taxon>Pseudomonadati</taxon>
        <taxon>Pseudomonadota</taxon>
        <taxon>Gammaproteobacteria</taxon>
        <taxon>Enterobacterales</taxon>
        <taxon>Enterobacteriaceae</taxon>
        <taxon>Escherichia</taxon>
    </lineage>
</organism>
<accession>D6BV60</accession>
<proteinExistence type="predicted"/>
<dbReference type="SUPFAM" id="SSF53448">
    <property type="entry name" value="Nucleotide-diphospho-sugar transferases"/>
    <property type="match status" value="1"/>
</dbReference>
<evidence type="ECO:0000313" key="1">
    <source>
        <dbReference type="EMBL" id="ACV67300.1"/>
    </source>
</evidence>
<dbReference type="InterPro" id="IPR016873">
    <property type="entry name" value="Caps_polysacc_synth_BcbE_prd"/>
</dbReference>
<dbReference type="Proteomes" id="UP000253687">
    <property type="component" value="Unassembled WGS sequence"/>
</dbReference>
<evidence type="ECO:0000313" key="2">
    <source>
        <dbReference type="EMBL" id="AIG62622.1"/>
    </source>
</evidence>
<dbReference type="PIRSF" id="PIRSF028162">
    <property type="entry name" value="BcbE_prd"/>
    <property type="match status" value="1"/>
</dbReference>
<dbReference type="EMBL" id="QOGZ01000004">
    <property type="protein sequence ID" value="RDA41774.1"/>
    <property type="molecule type" value="Genomic_DNA"/>
</dbReference>
<reference evidence="3 4" key="3">
    <citation type="submission" date="2018-07" db="EMBL/GenBank/DDBJ databases">
        <title>Whole Genome Sequence Analysis of Avian Pathogenic E. coli - An Australian Perspective.</title>
        <authorList>
            <person name="Cummins M.L."/>
            <person name="Reid C.J."/>
            <person name="Roy Chowdhury P."/>
            <person name="Bushell R."/>
            <person name="Esbert N."/>
            <person name="Tivendale K.A."/>
            <person name="Noormohammadi A.H."/>
            <person name="Islam S."/>
            <person name="Marenda M.S."/>
            <person name="Browning G.F."/>
            <person name="Markham P.F."/>
            <person name="Djordjevic S.P."/>
        </authorList>
    </citation>
    <scope>NUCLEOTIDE SEQUENCE [LARGE SCALE GENOMIC DNA]</scope>
    <source>
        <strain evidence="3 4">AVC211</strain>
    </source>
</reference>
<dbReference type="Gene3D" id="3.90.550.10">
    <property type="entry name" value="Spore Coat Polysaccharide Biosynthesis Protein SpsA, Chain A"/>
    <property type="match status" value="1"/>
</dbReference>
<dbReference type="EMBL" id="KJ778787">
    <property type="protein sequence ID" value="AIG62622.1"/>
    <property type="molecule type" value="Genomic_DNA"/>
</dbReference>
<dbReference type="InterPro" id="IPR029044">
    <property type="entry name" value="Nucleotide-diphossugar_trans"/>
</dbReference>
<protein>
    <submittedName>
        <fullName evidence="3">Capsular biosynthesis protein</fullName>
    </submittedName>
    <submittedName>
        <fullName evidence="2">Capsular polysaccharide biosynthesis protein</fullName>
    </submittedName>
    <submittedName>
        <fullName evidence="1">WejT</fullName>
    </submittedName>
</protein>
<dbReference type="EMBL" id="FJ940775">
    <property type="protein sequence ID" value="ACV67300.1"/>
    <property type="molecule type" value="Genomic_DNA"/>
</dbReference>
<reference evidence="1" key="1">
    <citation type="journal article" date="2010" name="Vet. Microbiol.">
        <title>Development of a serogroup-specific DNA microarray for identification of Escherichia coli strains associated with bovine septicemia and diarrhea.</title>
        <authorList>
            <person name="Liu B."/>
            <person name="Wu F."/>
            <person name="Li D."/>
            <person name="Beutin L."/>
            <person name="Chen M."/>
            <person name="Cao B."/>
            <person name="Wang L."/>
        </authorList>
    </citation>
    <scope>NUCLEOTIDE SEQUENCE</scope>
</reference>
<evidence type="ECO:0000313" key="3">
    <source>
        <dbReference type="EMBL" id="RDA41774.1"/>
    </source>
</evidence>
<name>D6BV60_ECOLX</name>
<sequence>MTTIVIPMAGQSSRFYKAGYDVPKYKLKINNKSVFFHSLRSFLKFKDHFFLIIGIKGILDEKFVQYEMAELGINDFEIVLLEQQTNGQAETVVKGVKNCKRDISDILIFNIDTFRREINLPDNFSLKDCSGYLETFLGSGENWSNIMPESDVPNQVKMTAEKQNISEYCCTGLYYFGDYKLLNIAYNNWLENEDTTKEVYIAPLYNHLITCGHKIFYTVINRCDVVFCGVPNEYEKIKNGFDWK</sequence>
<dbReference type="AlphaFoldDB" id="D6BV60"/>